<reference evidence="5" key="1">
    <citation type="submission" date="2006-10" db="EMBL/GenBank/DDBJ databases">
        <authorList>
            <person name="Amadeo P."/>
            <person name="Zhao Q."/>
            <person name="Wortman J."/>
            <person name="Fraser-Liggett C."/>
            <person name="Carlton J."/>
        </authorList>
    </citation>
    <scope>NUCLEOTIDE SEQUENCE</scope>
    <source>
        <strain evidence="5">G3</strain>
    </source>
</reference>
<reference evidence="5" key="2">
    <citation type="journal article" date="2007" name="Science">
        <title>Draft genome sequence of the sexually transmitted pathogen Trichomonas vaginalis.</title>
        <authorList>
            <person name="Carlton J.M."/>
            <person name="Hirt R.P."/>
            <person name="Silva J.C."/>
            <person name="Delcher A.L."/>
            <person name="Schatz M."/>
            <person name="Zhao Q."/>
            <person name="Wortman J.R."/>
            <person name="Bidwell S.L."/>
            <person name="Alsmark U.C.M."/>
            <person name="Besteiro S."/>
            <person name="Sicheritz-Ponten T."/>
            <person name="Noel C.J."/>
            <person name="Dacks J.B."/>
            <person name="Foster P.G."/>
            <person name="Simillion C."/>
            <person name="Van de Peer Y."/>
            <person name="Miranda-Saavedra D."/>
            <person name="Barton G.J."/>
            <person name="Westrop G.D."/>
            <person name="Mueller S."/>
            <person name="Dessi D."/>
            <person name="Fiori P.L."/>
            <person name="Ren Q."/>
            <person name="Paulsen I."/>
            <person name="Zhang H."/>
            <person name="Bastida-Corcuera F.D."/>
            <person name="Simoes-Barbosa A."/>
            <person name="Brown M.T."/>
            <person name="Hayes R.D."/>
            <person name="Mukherjee M."/>
            <person name="Okumura C.Y."/>
            <person name="Schneider R."/>
            <person name="Smith A.J."/>
            <person name="Vanacova S."/>
            <person name="Villalvazo M."/>
            <person name="Haas B.J."/>
            <person name="Pertea M."/>
            <person name="Feldblyum T.V."/>
            <person name="Utterback T.R."/>
            <person name="Shu C.L."/>
            <person name="Osoegawa K."/>
            <person name="de Jong P.J."/>
            <person name="Hrdy I."/>
            <person name="Horvathova L."/>
            <person name="Zubacova Z."/>
            <person name="Dolezal P."/>
            <person name="Malik S.B."/>
            <person name="Logsdon J.M. Jr."/>
            <person name="Henze K."/>
            <person name="Gupta A."/>
            <person name="Wang C.C."/>
            <person name="Dunne R.L."/>
            <person name="Upcroft J.A."/>
            <person name="Upcroft P."/>
            <person name="White O."/>
            <person name="Salzberg S.L."/>
            <person name="Tang P."/>
            <person name="Chiu C.-H."/>
            <person name="Lee Y.-S."/>
            <person name="Embley T.M."/>
            <person name="Coombs G.H."/>
            <person name="Mottram J.C."/>
            <person name="Tachezy J."/>
            <person name="Fraser-Liggett C.M."/>
            <person name="Johnson P.J."/>
        </authorList>
    </citation>
    <scope>NUCLEOTIDE SEQUENCE [LARGE SCALE GENOMIC DNA]</scope>
    <source>
        <strain evidence="5">G3</strain>
    </source>
</reference>
<proteinExistence type="predicted"/>
<gene>
    <name evidence="5" type="ORF">TVAG_342080</name>
</gene>
<accession>A2EUS8</accession>
<dbReference type="SUPFAM" id="SSF56300">
    <property type="entry name" value="Metallo-dependent phosphatases"/>
    <property type="match status" value="1"/>
</dbReference>
<dbReference type="InterPro" id="IPR029052">
    <property type="entry name" value="Metallo-depent_PP-like"/>
</dbReference>
<keyword evidence="3" id="KW-0472">Membrane</keyword>
<dbReference type="CDD" id="cd00842">
    <property type="entry name" value="MPP_ASMase"/>
    <property type="match status" value="1"/>
</dbReference>
<dbReference type="EMBL" id="DS113500">
    <property type="protein sequence ID" value="EAY03606.1"/>
    <property type="molecule type" value="Genomic_DNA"/>
</dbReference>
<evidence type="ECO:0000256" key="2">
    <source>
        <dbReference type="ARBA" id="ARBA00023180"/>
    </source>
</evidence>
<evidence type="ECO:0000313" key="6">
    <source>
        <dbReference type="Proteomes" id="UP000001542"/>
    </source>
</evidence>
<evidence type="ECO:0000256" key="1">
    <source>
        <dbReference type="ARBA" id="ARBA00022801"/>
    </source>
</evidence>
<evidence type="ECO:0000313" key="5">
    <source>
        <dbReference type="EMBL" id="EAY03606.1"/>
    </source>
</evidence>
<dbReference type="GO" id="GO:0016787">
    <property type="term" value="F:hydrolase activity"/>
    <property type="evidence" value="ECO:0007669"/>
    <property type="project" value="UniProtKB-KW"/>
</dbReference>
<evidence type="ECO:0000259" key="4">
    <source>
        <dbReference type="Pfam" id="PF00149"/>
    </source>
</evidence>
<dbReference type="Gene3D" id="3.60.21.10">
    <property type="match status" value="1"/>
</dbReference>
<protein>
    <submittedName>
        <fullName evidence="5">Ser/Thr protein phosphatase, putative</fullName>
    </submittedName>
</protein>
<dbReference type="KEGG" id="tva:4761452"/>
<dbReference type="AlphaFoldDB" id="A2EUS8"/>
<dbReference type="VEuPathDB" id="TrichDB:TVAGG3_0649840"/>
<dbReference type="STRING" id="5722.A2EUS8"/>
<dbReference type="OrthoDB" id="348678at2759"/>
<keyword evidence="1" id="KW-0378">Hydrolase</keyword>
<keyword evidence="2" id="KW-0325">Glycoprotein</keyword>
<dbReference type="OMA" id="MLCAIMA"/>
<keyword evidence="3" id="KW-0812">Transmembrane</keyword>
<organism evidence="5 6">
    <name type="scientific">Trichomonas vaginalis (strain ATCC PRA-98 / G3)</name>
    <dbReference type="NCBI Taxonomy" id="412133"/>
    <lineage>
        <taxon>Eukaryota</taxon>
        <taxon>Metamonada</taxon>
        <taxon>Parabasalia</taxon>
        <taxon>Trichomonadida</taxon>
        <taxon>Trichomonadidae</taxon>
        <taxon>Trichomonas</taxon>
    </lineage>
</organism>
<dbReference type="PANTHER" id="PTHR10340:SF57">
    <property type="entry name" value="METALLOPHOS DOMAIN-CONTAINING PROTEIN"/>
    <property type="match status" value="1"/>
</dbReference>
<feature type="transmembrane region" description="Helical" evidence="3">
    <location>
        <begin position="29"/>
        <end position="49"/>
    </location>
</feature>
<evidence type="ECO:0000256" key="3">
    <source>
        <dbReference type="SAM" id="Phobius"/>
    </source>
</evidence>
<dbReference type="InterPro" id="IPR004843">
    <property type="entry name" value="Calcineurin-like_PHP"/>
</dbReference>
<feature type="domain" description="Calcineurin-like phosphoesterase" evidence="4">
    <location>
        <begin position="59"/>
        <end position="314"/>
    </location>
</feature>
<dbReference type="VEuPathDB" id="TrichDB:TVAG_342080"/>
<dbReference type="SMR" id="A2EUS8"/>
<dbReference type="Proteomes" id="UP000001542">
    <property type="component" value="Unassembled WGS sequence"/>
</dbReference>
<keyword evidence="3" id="KW-1133">Transmembrane helix</keyword>
<name>A2EUS8_TRIV3</name>
<dbReference type="FunFam" id="3.60.21.10:FF:000203">
    <property type="entry name" value="Ser/Thr protein phosphatase, putative"/>
    <property type="match status" value="1"/>
</dbReference>
<sequence>MNDLDSSVLLYDSSYNSTAESKDQWYETFPFISTIFGATFSLILIVVFFTSAKPWNTTTILYMNDIHLDWLYSDTGSYKEKVCHTSGISNISRPFGIYGCDAPAELFHSTVKAMKENFANADMIILGGDYVTYTIDADVFEVKNTTKYIYDYVRKEFPDTPIYSLLGNAEYAPDYGYYHNSTLLYKEYANILHIPKDQIKSYNKCANYYIDLPKQNQRLIFVNTVIYNKWHNYTNPDTGETIHPEDPCDQFSWAEKILEDGEKKGLKNALIMHVPSAISFYDYNENWNLDYADKFFNIIKKRPPAFMLCGHTHVDLMLPMFNKQNNTDFISLSSVSISPQHYNNPGFRVYEISKGKLVDYTQYVADISYPVKELKWYPEYTFSDVYKTNDMSLTSILNAIKYIRSNPYVLGMYSEYKQGQGSSEKPFFNCLLSCSTSNQVRQCVDSTGVRNAREALNTLYSFIDRY</sequence>
<keyword evidence="6" id="KW-1185">Reference proteome</keyword>
<dbReference type="RefSeq" id="XP_001315829.1">
    <property type="nucleotide sequence ID" value="XM_001315794.1"/>
</dbReference>
<dbReference type="InterPro" id="IPR041805">
    <property type="entry name" value="ASMase/PPN1_MPP"/>
</dbReference>
<dbReference type="Pfam" id="PF00149">
    <property type="entry name" value="Metallophos"/>
    <property type="match status" value="1"/>
</dbReference>
<dbReference type="DNASU" id="4761452"/>
<dbReference type="InParanoid" id="A2EUS8"/>
<dbReference type="eggNOG" id="KOG3770">
    <property type="taxonomic scope" value="Eukaryota"/>
</dbReference>
<dbReference type="PANTHER" id="PTHR10340">
    <property type="entry name" value="SPHINGOMYELIN PHOSPHODIESTERASE"/>
    <property type="match status" value="1"/>
</dbReference>